<dbReference type="Gene3D" id="1.10.510.10">
    <property type="entry name" value="Transferase(Phosphotransferase) domain 1"/>
    <property type="match status" value="1"/>
</dbReference>
<dbReference type="PROSITE" id="PS00108">
    <property type="entry name" value="PROTEIN_KINASE_ST"/>
    <property type="match status" value="1"/>
</dbReference>
<dbReference type="EMBL" id="CM000149">
    <property type="protein sequence ID" value="EEE53592.1"/>
    <property type="molecule type" value="Genomic_DNA"/>
</dbReference>
<evidence type="ECO:0000256" key="6">
    <source>
        <dbReference type="ARBA" id="ARBA00022692"/>
    </source>
</evidence>
<dbReference type="PROSITE" id="PS50011">
    <property type="entry name" value="PROTEIN_KINASE_DOM"/>
    <property type="match status" value="1"/>
</dbReference>
<dbReference type="InterPro" id="IPR000719">
    <property type="entry name" value="Prot_kinase_dom"/>
</dbReference>
<evidence type="ECO:0000259" key="15">
    <source>
        <dbReference type="PROSITE" id="PS50011"/>
    </source>
</evidence>
<proteinExistence type="inferred from homology"/>
<evidence type="ECO:0000256" key="12">
    <source>
        <dbReference type="ARBA" id="ARBA00023136"/>
    </source>
</evidence>
<accession>B9GE85</accession>
<keyword evidence="4" id="KW-1003">Cell membrane</keyword>
<keyword evidence="7" id="KW-0732">Signal</keyword>
<dbReference type="InterPro" id="IPR052059">
    <property type="entry name" value="CR_Ser/Thr_kinase"/>
</dbReference>
<protein>
    <recommendedName>
        <fullName evidence="15">Protein kinase domain-containing protein</fullName>
    </recommendedName>
</protein>
<keyword evidence="14" id="KW-0325">Glycoprotein</keyword>
<dbReference type="SUPFAM" id="SSF56112">
    <property type="entry name" value="Protein kinase-like (PK-like)"/>
    <property type="match status" value="1"/>
</dbReference>
<evidence type="ECO:0000256" key="5">
    <source>
        <dbReference type="ARBA" id="ARBA00022679"/>
    </source>
</evidence>
<gene>
    <name evidence="16" type="ORF">OsJ_36837</name>
</gene>
<feature type="domain" description="Protein kinase" evidence="15">
    <location>
        <begin position="68"/>
        <end position="360"/>
    </location>
</feature>
<keyword evidence="9" id="KW-0418">Kinase</keyword>
<dbReference type="InterPro" id="IPR001245">
    <property type="entry name" value="Ser-Thr/Tyr_kinase_cat_dom"/>
</dbReference>
<sequence length="360" mass="39476">MSFPCYFPELQPAKVNPSGTSAGGLPYIQGFRAESSMLLLLKLQIHTLSSSFSSSPRVLCWVLAVLGYSYRLQASSLSAGELTDLQGKLRNGQKVAIKVLSSESRQGTREFLNELSVISNINHHNLVKLHGCCVDGDQKMLVYNYLENNSLAQSLFGNSHSSIQLDWKTRVKICIGVASGLKYLHEEVRPVIVHRDIKASNILLDKDLSPKISDFGLAKLFPGNMTHISTRVAGTLGYLAPEYAIRGQLTKKADVYSFGVLLLEIVSGRCHTDPRLPLQDQFLLERIRPSMSTIVKMLKGECAIGDKIMRPGLITDVMDLKIRTVEPVQFSASPPKSPSDSNSQVSMLAVAGSTVVEESP</sequence>
<comment type="similarity">
    <text evidence="3">In the C-terminal section; belongs to the protein kinase superfamily. Ser/Thr protein kinase family.</text>
</comment>
<dbReference type="Pfam" id="PF07714">
    <property type="entry name" value="PK_Tyr_Ser-Thr"/>
    <property type="match status" value="1"/>
</dbReference>
<evidence type="ECO:0000256" key="3">
    <source>
        <dbReference type="ARBA" id="ARBA00010217"/>
    </source>
</evidence>
<evidence type="ECO:0000256" key="11">
    <source>
        <dbReference type="ARBA" id="ARBA00022989"/>
    </source>
</evidence>
<evidence type="ECO:0000256" key="7">
    <source>
        <dbReference type="ARBA" id="ARBA00022729"/>
    </source>
</evidence>
<dbReference type="GO" id="GO:0005886">
    <property type="term" value="C:plasma membrane"/>
    <property type="evidence" value="ECO:0007669"/>
    <property type="project" value="UniProtKB-SubCell"/>
</dbReference>
<keyword evidence="5" id="KW-0808">Transferase</keyword>
<keyword evidence="11" id="KW-1133">Transmembrane helix</keyword>
<evidence type="ECO:0000256" key="1">
    <source>
        <dbReference type="ARBA" id="ARBA00004251"/>
    </source>
</evidence>
<dbReference type="InterPro" id="IPR008271">
    <property type="entry name" value="Ser/Thr_kinase_AS"/>
</dbReference>
<evidence type="ECO:0000256" key="2">
    <source>
        <dbReference type="ARBA" id="ARBA00008536"/>
    </source>
</evidence>
<dbReference type="GO" id="GO:0002229">
    <property type="term" value="P:defense response to oomycetes"/>
    <property type="evidence" value="ECO:0007669"/>
    <property type="project" value="UniProtKB-ARBA"/>
</dbReference>
<dbReference type="InterPro" id="IPR011009">
    <property type="entry name" value="Kinase-like_dom_sf"/>
</dbReference>
<keyword evidence="12" id="KW-0472">Membrane</keyword>
<dbReference type="GO" id="GO:0005524">
    <property type="term" value="F:ATP binding"/>
    <property type="evidence" value="ECO:0007669"/>
    <property type="project" value="UniProtKB-KW"/>
</dbReference>
<keyword evidence="13" id="KW-0675">Receptor</keyword>
<evidence type="ECO:0000256" key="4">
    <source>
        <dbReference type="ARBA" id="ARBA00022475"/>
    </source>
</evidence>
<dbReference type="AlphaFoldDB" id="B9GE85"/>
<evidence type="ECO:0000256" key="14">
    <source>
        <dbReference type="ARBA" id="ARBA00023180"/>
    </source>
</evidence>
<dbReference type="Gene3D" id="3.30.200.20">
    <property type="entry name" value="Phosphorylase Kinase, domain 1"/>
    <property type="match status" value="1"/>
</dbReference>
<organism evidence="16">
    <name type="scientific">Oryza sativa subsp. japonica</name>
    <name type="common">Rice</name>
    <dbReference type="NCBI Taxonomy" id="39947"/>
    <lineage>
        <taxon>Eukaryota</taxon>
        <taxon>Viridiplantae</taxon>
        <taxon>Streptophyta</taxon>
        <taxon>Embryophyta</taxon>
        <taxon>Tracheophyta</taxon>
        <taxon>Spermatophyta</taxon>
        <taxon>Magnoliopsida</taxon>
        <taxon>Liliopsida</taxon>
        <taxon>Poales</taxon>
        <taxon>Poaceae</taxon>
        <taxon>BOP clade</taxon>
        <taxon>Oryzoideae</taxon>
        <taxon>Oryzeae</taxon>
        <taxon>Oryzinae</taxon>
        <taxon>Oryza</taxon>
        <taxon>Oryza sativa</taxon>
    </lineage>
</organism>
<reference evidence="16" key="1">
    <citation type="journal article" date="2005" name="PLoS Biol.">
        <title>The genomes of Oryza sativa: a history of duplications.</title>
        <authorList>
            <person name="Yu J."/>
            <person name="Wang J."/>
            <person name="Lin W."/>
            <person name="Li S."/>
            <person name="Li H."/>
            <person name="Zhou J."/>
            <person name="Ni P."/>
            <person name="Dong W."/>
            <person name="Hu S."/>
            <person name="Zeng C."/>
            <person name="Zhang J."/>
            <person name="Zhang Y."/>
            <person name="Li R."/>
            <person name="Xu Z."/>
            <person name="Li S."/>
            <person name="Li X."/>
            <person name="Zheng H."/>
            <person name="Cong L."/>
            <person name="Lin L."/>
            <person name="Yin J."/>
            <person name="Geng J."/>
            <person name="Li G."/>
            <person name="Shi J."/>
            <person name="Liu J."/>
            <person name="Lv H."/>
            <person name="Li J."/>
            <person name="Wang J."/>
            <person name="Deng Y."/>
            <person name="Ran L."/>
            <person name="Shi X."/>
            <person name="Wang X."/>
            <person name="Wu Q."/>
            <person name="Li C."/>
            <person name="Ren X."/>
            <person name="Wang J."/>
            <person name="Wang X."/>
            <person name="Li D."/>
            <person name="Liu D."/>
            <person name="Zhang X."/>
            <person name="Ji Z."/>
            <person name="Zhao W."/>
            <person name="Sun Y."/>
            <person name="Zhang Z."/>
            <person name="Bao J."/>
            <person name="Han Y."/>
            <person name="Dong L."/>
            <person name="Ji J."/>
            <person name="Chen P."/>
            <person name="Wu S."/>
            <person name="Liu J."/>
            <person name="Xiao Y."/>
            <person name="Bu D."/>
            <person name="Tan J."/>
            <person name="Yang L."/>
            <person name="Ye C."/>
            <person name="Zhang J."/>
            <person name="Xu J."/>
            <person name="Zhou Y."/>
            <person name="Yu Y."/>
            <person name="Zhang B."/>
            <person name="Zhuang S."/>
            <person name="Wei H."/>
            <person name="Liu B."/>
            <person name="Lei M."/>
            <person name="Yu H."/>
            <person name="Li Y."/>
            <person name="Xu H."/>
            <person name="Wei S."/>
            <person name="He X."/>
            <person name="Fang L."/>
            <person name="Zhang Z."/>
            <person name="Zhang Y."/>
            <person name="Huang X."/>
            <person name="Su Z."/>
            <person name="Tong W."/>
            <person name="Li J."/>
            <person name="Tong Z."/>
            <person name="Li S."/>
            <person name="Ye J."/>
            <person name="Wang L."/>
            <person name="Fang L."/>
            <person name="Lei T."/>
            <person name="Chen C."/>
            <person name="Chen H."/>
            <person name="Xu Z."/>
            <person name="Li H."/>
            <person name="Huang H."/>
            <person name="Zhang F."/>
            <person name="Xu H."/>
            <person name="Li N."/>
            <person name="Zhao C."/>
            <person name="Li S."/>
            <person name="Dong L."/>
            <person name="Huang Y."/>
            <person name="Li L."/>
            <person name="Xi Y."/>
            <person name="Qi Q."/>
            <person name="Li W."/>
            <person name="Zhang B."/>
            <person name="Hu W."/>
            <person name="Zhang Y."/>
            <person name="Tian X."/>
            <person name="Jiao Y."/>
            <person name="Liang X."/>
            <person name="Jin J."/>
            <person name="Gao L."/>
            <person name="Zheng W."/>
            <person name="Hao B."/>
            <person name="Liu S."/>
            <person name="Wang W."/>
            <person name="Yuan L."/>
            <person name="Cao M."/>
            <person name="McDermott J."/>
            <person name="Samudrala R."/>
            <person name="Wang J."/>
            <person name="Wong G.K."/>
            <person name="Yang H."/>
        </authorList>
    </citation>
    <scope>NUCLEOTIDE SEQUENCE [LARGE SCALE GENOMIC DNA]</scope>
</reference>
<dbReference type="Proteomes" id="UP000007752">
    <property type="component" value="Chromosome 12"/>
</dbReference>
<reference evidence="16" key="2">
    <citation type="submission" date="2008-12" db="EMBL/GenBank/DDBJ databases">
        <title>Improved gene annotation of the rice (Oryza sativa) genomes.</title>
        <authorList>
            <person name="Wang J."/>
            <person name="Li R."/>
            <person name="Fan W."/>
            <person name="Huang Q."/>
            <person name="Zhang J."/>
            <person name="Zhou Y."/>
            <person name="Hu Y."/>
            <person name="Zi S."/>
            <person name="Li J."/>
            <person name="Ni P."/>
            <person name="Zheng H."/>
            <person name="Zhang Y."/>
            <person name="Zhao M."/>
            <person name="Hao Q."/>
            <person name="McDermott J."/>
            <person name="Samudrala R."/>
            <person name="Kristiansen K."/>
            <person name="Wong G.K.-S."/>
        </authorList>
    </citation>
    <scope>NUCLEOTIDE SEQUENCE</scope>
</reference>
<name>B9GE85_ORYSJ</name>
<evidence type="ECO:0000313" key="16">
    <source>
        <dbReference type="EMBL" id="EEE53592.1"/>
    </source>
</evidence>
<evidence type="ECO:0000256" key="13">
    <source>
        <dbReference type="ARBA" id="ARBA00023170"/>
    </source>
</evidence>
<dbReference type="GO" id="GO:0004672">
    <property type="term" value="F:protein kinase activity"/>
    <property type="evidence" value="ECO:0007669"/>
    <property type="project" value="InterPro"/>
</dbReference>
<comment type="similarity">
    <text evidence="2">In the N-terminal section; belongs to the leguminous lectin family.</text>
</comment>
<keyword evidence="10" id="KW-0067">ATP-binding</keyword>
<keyword evidence="8" id="KW-0547">Nucleotide-binding</keyword>
<dbReference type="FunFam" id="1.10.510.10:FF:000240">
    <property type="entry name" value="Lectin-domain containing receptor kinase A4.3"/>
    <property type="match status" value="1"/>
</dbReference>
<evidence type="ECO:0000256" key="10">
    <source>
        <dbReference type="ARBA" id="ARBA00022840"/>
    </source>
</evidence>
<comment type="subcellular location">
    <subcellularLocation>
        <location evidence="1">Cell membrane</location>
        <topology evidence="1">Single-pass type I membrane protein</topology>
    </subcellularLocation>
</comment>
<keyword evidence="6" id="KW-0812">Transmembrane</keyword>
<evidence type="ECO:0000256" key="9">
    <source>
        <dbReference type="ARBA" id="ARBA00022777"/>
    </source>
</evidence>
<evidence type="ECO:0000256" key="8">
    <source>
        <dbReference type="ARBA" id="ARBA00022741"/>
    </source>
</evidence>
<dbReference type="SMART" id="SM00220">
    <property type="entry name" value="S_TKc"/>
    <property type="match status" value="1"/>
</dbReference>
<dbReference type="PANTHER" id="PTHR47973">
    <property type="entry name" value="CYSTEINE-RICH RECEPTOR-LIKE PROTEIN KINASE 3"/>
    <property type="match status" value="1"/>
</dbReference>